<evidence type="ECO:0000256" key="1">
    <source>
        <dbReference type="ARBA" id="ARBA00004718"/>
    </source>
</evidence>
<evidence type="ECO:0000313" key="4">
    <source>
        <dbReference type="EMBL" id="GAX21287.1"/>
    </source>
</evidence>
<dbReference type="PANTHER" id="PTHR10953">
    <property type="entry name" value="UBIQUITIN-ACTIVATING ENZYME E1"/>
    <property type="match status" value="1"/>
</dbReference>
<evidence type="ECO:0000313" key="5">
    <source>
        <dbReference type="Proteomes" id="UP000198406"/>
    </source>
</evidence>
<dbReference type="InterPro" id="IPR045886">
    <property type="entry name" value="ThiF/MoeB/HesA"/>
</dbReference>
<keyword evidence="5" id="KW-1185">Reference proteome</keyword>
<dbReference type="EMBL" id="BDSP01000162">
    <property type="protein sequence ID" value="GAX21287.1"/>
    <property type="molecule type" value="Genomic_DNA"/>
</dbReference>
<gene>
    <name evidence="4" type="ORF">FisN_1Lh117</name>
</gene>
<dbReference type="GO" id="GO:0016925">
    <property type="term" value="P:protein sumoylation"/>
    <property type="evidence" value="ECO:0007669"/>
    <property type="project" value="TreeGrafter"/>
</dbReference>
<dbReference type="Proteomes" id="UP000198406">
    <property type="component" value="Unassembled WGS sequence"/>
</dbReference>
<dbReference type="GO" id="GO:0005737">
    <property type="term" value="C:cytoplasm"/>
    <property type="evidence" value="ECO:0007669"/>
    <property type="project" value="TreeGrafter"/>
</dbReference>
<organism evidence="4 5">
    <name type="scientific">Fistulifera solaris</name>
    <name type="common">Oleaginous diatom</name>
    <dbReference type="NCBI Taxonomy" id="1519565"/>
    <lineage>
        <taxon>Eukaryota</taxon>
        <taxon>Sar</taxon>
        <taxon>Stramenopiles</taxon>
        <taxon>Ochrophyta</taxon>
        <taxon>Bacillariophyta</taxon>
        <taxon>Bacillariophyceae</taxon>
        <taxon>Bacillariophycidae</taxon>
        <taxon>Naviculales</taxon>
        <taxon>Naviculaceae</taxon>
        <taxon>Fistulifera</taxon>
    </lineage>
</organism>
<dbReference type="InParanoid" id="A0A1Z5K4W1"/>
<dbReference type="AlphaFoldDB" id="A0A1Z5K4W1"/>
<feature type="region of interest" description="Disordered" evidence="3">
    <location>
        <begin position="78"/>
        <end position="97"/>
    </location>
</feature>
<keyword evidence="4" id="KW-0436">Ligase</keyword>
<keyword evidence="2" id="KW-0833">Ubl conjugation pathway</keyword>
<dbReference type="Gene3D" id="3.40.50.720">
    <property type="entry name" value="NAD(P)-binding Rossmann-like Domain"/>
    <property type="match status" value="1"/>
</dbReference>
<comment type="pathway">
    <text evidence="1">Protein modification; protein sumoylation.</text>
</comment>
<protein>
    <submittedName>
        <fullName evidence="4">Ubiquitin-like 1-activating enzyme E1 A</fullName>
        <ecNumber evidence="4">6.2.1.45</ecNumber>
    </submittedName>
</protein>
<dbReference type="InterPro" id="IPR000011">
    <property type="entry name" value="UBQ/SUMO-activ_enz_E1-like"/>
</dbReference>
<sequence>MADKKASDVYDRQIRLWGADAQAKMAQSRVLYIHVTGVSSEIIKNLVLAGIRAAICDTRSLDQVASTPSLFFSVFQKDSNDDSSSSSSSNNNKKKPKYSTVMEALKPVIEELNPLLGECETITDWKAAIQEFPLIVASHLSMADALYIGQHKLPTTKFIMTDTFGLYGAAVFDLGPNLEFRPEKGKDLMDPVTLEPYIPMDQIFATRLSDATNRFHKQAPPESYWRYRCLLEYRERTGKWLTSKDADVTEVLEPYLQETADASLQEMIRAQLASLNKTAEISPVCAVLGGMLGNEVIKVISGKGQPANNTVLMDGTTCKGMTFLVKPKT</sequence>
<evidence type="ECO:0000256" key="3">
    <source>
        <dbReference type="SAM" id="MobiDB-lite"/>
    </source>
</evidence>
<dbReference type="GO" id="GO:0019948">
    <property type="term" value="F:SUMO activating enzyme activity"/>
    <property type="evidence" value="ECO:0007669"/>
    <property type="project" value="TreeGrafter"/>
</dbReference>
<dbReference type="EC" id="6.2.1.45" evidence="4"/>
<feature type="compositionally biased region" description="Low complexity" evidence="3">
    <location>
        <begin position="82"/>
        <end position="91"/>
    </location>
</feature>
<proteinExistence type="predicted"/>
<dbReference type="OrthoDB" id="10252231at2759"/>
<dbReference type="PANTHER" id="PTHR10953:SF162">
    <property type="entry name" value="SUMO-ACTIVATING ENZYME SUBUNIT 1"/>
    <property type="match status" value="1"/>
</dbReference>
<reference evidence="4 5" key="1">
    <citation type="journal article" date="2015" name="Plant Cell">
        <title>Oil accumulation by the oleaginous diatom Fistulifera solaris as revealed by the genome and transcriptome.</title>
        <authorList>
            <person name="Tanaka T."/>
            <person name="Maeda Y."/>
            <person name="Veluchamy A."/>
            <person name="Tanaka M."/>
            <person name="Abida H."/>
            <person name="Marechal E."/>
            <person name="Bowler C."/>
            <person name="Muto M."/>
            <person name="Sunaga Y."/>
            <person name="Tanaka M."/>
            <person name="Yoshino T."/>
            <person name="Taniguchi T."/>
            <person name="Fukuda Y."/>
            <person name="Nemoto M."/>
            <person name="Matsumoto M."/>
            <person name="Wong P.S."/>
            <person name="Aburatani S."/>
            <person name="Fujibuchi W."/>
        </authorList>
    </citation>
    <scope>NUCLEOTIDE SEQUENCE [LARGE SCALE GENOMIC DNA]</scope>
    <source>
        <strain evidence="4 5">JPCC DA0580</strain>
    </source>
</reference>
<dbReference type="SUPFAM" id="SSF69572">
    <property type="entry name" value="Activating enzymes of the ubiquitin-like proteins"/>
    <property type="match status" value="2"/>
</dbReference>
<dbReference type="GO" id="GO:0004839">
    <property type="term" value="F:ubiquitin activating enzyme activity"/>
    <property type="evidence" value="ECO:0007669"/>
    <property type="project" value="UniProtKB-EC"/>
</dbReference>
<dbReference type="PRINTS" id="PR01849">
    <property type="entry name" value="UBIQUITINACT"/>
</dbReference>
<comment type="caution">
    <text evidence="4">The sequence shown here is derived from an EMBL/GenBank/DDBJ whole genome shotgun (WGS) entry which is preliminary data.</text>
</comment>
<name>A0A1Z5K4W1_FISSO</name>
<dbReference type="GO" id="GO:0031510">
    <property type="term" value="C:SUMO activating enzyme complex"/>
    <property type="evidence" value="ECO:0007669"/>
    <property type="project" value="TreeGrafter"/>
</dbReference>
<dbReference type="InterPro" id="IPR035985">
    <property type="entry name" value="Ubiquitin-activating_enz"/>
</dbReference>
<accession>A0A1Z5K4W1</accession>
<evidence type="ECO:0000256" key="2">
    <source>
        <dbReference type="ARBA" id="ARBA00022786"/>
    </source>
</evidence>